<feature type="region of interest" description="Disordered" evidence="6">
    <location>
        <begin position="75"/>
        <end position="139"/>
    </location>
</feature>
<name>B6Q248_TALMQ</name>
<dbReference type="VEuPathDB" id="FungiDB:PMAA_027670"/>
<reference evidence="9" key="1">
    <citation type="journal article" date="2015" name="Genome Announc.">
        <title>Genome sequence of the AIDS-associated pathogen Penicillium marneffei (ATCC18224) and its near taxonomic relative Talaromyces stipitatus (ATCC10500).</title>
        <authorList>
            <person name="Nierman W.C."/>
            <person name="Fedorova-Abrams N.D."/>
            <person name="Andrianopoulos A."/>
        </authorList>
    </citation>
    <scope>NUCLEOTIDE SEQUENCE [LARGE SCALE GENOMIC DNA]</scope>
    <source>
        <strain evidence="9">ATCC 18224 / CBS 334.59 / QM 7333</strain>
    </source>
</reference>
<comment type="subcellular location">
    <subcellularLocation>
        <location evidence="1">Nucleus</location>
    </subcellularLocation>
</comment>
<feature type="compositionally biased region" description="Polar residues" evidence="6">
    <location>
        <begin position="640"/>
        <end position="666"/>
    </location>
</feature>
<feature type="compositionally biased region" description="Polar residues" evidence="6">
    <location>
        <begin position="989"/>
        <end position="1007"/>
    </location>
</feature>
<feature type="compositionally biased region" description="Low complexity" evidence="6">
    <location>
        <begin position="688"/>
        <end position="707"/>
    </location>
</feature>
<keyword evidence="9" id="KW-1185">Reference proteome</keyword>
<dbReference type="EMBL" id="DS995899">
    <property type="protein sequence ID" value="EEA27930.1"/>
    <property type="molecule type" value="Genomic_DNA"/>
</dbReference>
<feature type="compositionally biased region" description="Low complexity" evidence="6">
    <location>
        <begin position="83"/>
        <end position="98"/>
    </location>
</feature>
<dbReference type="SMART" id="SM00906">
    <property type="entry name" value="Fungal_trans"/>
    <property type="match status" value="1"/>
</dbReference>
<feature type="region of interest" description="Disordered" evidence="6">
    <location>
        <begin position="807"/>
        <end position="833"/>
    </location>
</feature>
<dbReference type="PANTHER" id="PTHR47338:SF4">
    <property type="entry name" value="ZN(II)2CYS6 TRANSCRIPTION FACTOR (EUROFUNG)"/>
    <property type="match status" value="1"/>
</dbReference>
<feature type="compositionally biased region" description="Polar residues" evidence="6">
    <location>
        <begin position="107"/>
        <end position="126"/>
    </location>
</feature>
<dbReference type="Pfam" id="PF04082">
    <property type="entry name" value="Fungal_trans"/>
    <property type="match status" value="1"/>
</dbReference>
<dbReference type="GO" id="GO:0003677">
    <property type="term" value="F:DNA binding"/>
    <property type="evidence" value="ECO:0007669"/>
    <property type="project" value="InterPro"/>
</dbReference>
<proteinExistence type="predicted"/>
<dbReference type="InterPro" id="IPR007219">
    <property type="entry name" value="XnlR_reg_dom"/>
</dbReference>
<feature type="compositionally biased region" description="Polar residues" evidence="6">
    <location>
        <begin position="969"/>
        <end position="978"/>
    </location>
</feature>
<dbReference type="OrthoDB" id="5297881at2759"/>
<dbReference type="GO" id="GO:0005634">
    <property type="term" value="C:nucleus"/>
    <property type="evidence" value="ECO:0007669"/>
    <property type="project" value="UniProtKB-SubCell"/>
</dbReference>
<sequence>MSTAIMSRPQVSIDRLTPRRVMAEPQRLNAIVCVRAARHVRSFSVLAYMVDAVPKKRGPKTDVLEALLKRVDGLERRLQEESSTVSPTNENPPSTNNRNRNRKESSVGRSNSTDETGSSIQNSLSIAEQEDPTQRSYPDHNAFLSDNILDTYFTRLHGKPFYILEESSTRQRHRMGQLPGPLMKAIYAITIRYSQSAEGQEGSTRIGLEYALKARQEIDIDNPTIEGLQTLLLLSMVFFAYGLGKKTYMTISSCSAMIVALDFYRESSPKLNLSHTEKEMRRRLFWTCYMMDRFVACGSRRPCLISNDSILLRLPSWSSSASSHNLPVEGELFNNSGINIQLSVDPRRRGQPSIVLLIDIIRILGITNRYLATGGVKGDSHFPWHSMSNLSKIRQELDLWGAGVQDIFISVESLFTHPESTTLFLSKLIYHLIHCLIYRPFLPLDLAELRGTGQHQSWQIEATNLCFLHSNAIVELVEFGRNSSLVEWPAFISHCVCTAGTVHIHGVHYKGLEGEVFSSSADFLSKGMQQMSWLRHCWAGVQHQRELLQTVYTCHAELIRNLANSTMRFSPVFHLEDFFDRYIGISVDSSHVRLVDEVTDTSNDNMSLPLSLDSHSLYNTQAMPNTSLNSSHHFQNHQFSRVSGSTGHQPQFPRHTSTELPSSQFDASHQSQSQQLQSALYSYNLTDSSYSTTQQDQQQQHPQQQTSRLLPSFSPTLGLSPSAFISETLNNATAPTPPSNFHYATFPFDSPHTTQARTPYTTGYAAQTPSGQSQASDSHATMSESGPPSEKDPFLSLLEQLAENEHLEGDGPSELDFLLGGIHDPNPNESIAPDAERTGMIVAGGEVSEQSVTNERLNSNLFDSHKPSSSQLTLQSRRDLISMRLTRTSSLAILATLLLPLTATSCSVRNTLDVSCPIEDYEDYYMFANYLRQTTKSLRPSLTLRSMSSASSSTSAPNMSSASTNPSSEPQENQIPDNNETKSPRLALPSTSDSTNQKLDVNGQGTTVSLDHLGPIVVNQDGTMSRISNWDKMTEIEKKNTLRIIGKRNKQRLEALKAAGVEGGESS</sequence>
<evidence type="ECO:0000256" key="1">
    <source>
        <dbReference type="ARBA" id="ARBA00004123"/>
    </source>
</evidence>
<dbReference type="GO" id="GO:0006351">
    <property type="term" value="P:DNA-templated transcription"/>
    <property type="evidence" value="ECO:0007669"/>
    <property type="project" value="InterPro"/>
</dbReference>
<feature type="compositionally biased region" description="Low complexity" evidence="6">
    <location>
        <begin position="946"/>
        <end position="968"/>
    </location>
</feature>
<evidence type="ECO:0000259" key="7">
    <source>
        <dbReference type="SMART" id="SM00906"/>
    </source>
</evidence>
<feature type="domain" description="Xylanolytic transcriptional activator regulatory" evidence="7">
    <location>
        <begin position="247"/>
        <end position="321"/>
    </location>
</feature>
<feature type="region of interest" description="Disordered" evidence="6">
    <location>
        <begin position="943"/>
        <end position="1007"/>
    </location>
</feature>
<dbReference type="PANTHER" id="PTHR47338">
    <property type="entry name" value="ZN(II)2CYS6 TRANSCRIPTION FACTOR (EUROFUNG)-RELATED"/>
    <property type="match status" value="1"/>
</dbReference>
<organism evidence="8 9">
    <name type="scientific">Talaromyces marneffei (strain ATCC 18224 / CBS 334.59 / QM 7333)</name>
    <name type="common">Penicillium marneffei</name>
    <dbReference type="NCBI Taxonomy" id="441960"/>
    <lineage>
        <taxon>Eukaryota</taxon>
        <taxon>Fungi</taxon>
        <taxon>Dikarya</taxon>
        <taxon>Ascomycota</taxon>
        <taxon>Pezizomycotina</taxon>
        <taxon>Eurotiomycetes</taxon>
        <taxon>Eurotiomycetidae</taxon>
        <taxon>Eurotiales</taxon>
        <taxon>Trichocomaceae</taxon>
        <taxon>Talaromyces</taxon>
        <taxon>Talaromyces sect. Talaromyces</taxon>
    </lineage>
</organism>
<dbReference type="GO" id="GO:0008270">
    <property type="term" value="F:zinc ion binding"/>
    <property type="evidence" value="ECO:0007669"/>
    <property type="project" value="InterPro"/>
</dbReference>
<dbReference type="PhylomeDB" id="B6Q248"/>
<protein>
    <submittedName>
        <fullName evidence="8">Fungal specific transcription factor, putative</fullName>
    </submittedName>
</protein>
<evidence type="ECO:0000256" key="6">
    <source>
        <dbReference type="SAM" id="MobiDB-lite"/>
    </source>
</evidence>
<evidence type="ECO:0000256" key="2">
    <source>
        <dbReference type="ARBA" id="ARBA00022723"/>
    </source>
</evidence>
<keyword evidence="4" id="KW-0804">Transcription</keyword>
<dbReference type="Proteomes" id="UP000001294">
    <property type="component" value="Unassembled WGS sequence"/>
</dbReference>
<keyword evidence="3" id="KW-0805">Transcription regulation</keyword>
<evidence type="ECO:0000256" key="3">
    <source>
        <dbReference type="ARBA" id="ARBA00023015"/>
    </source>
</evidence>
<feature type="region of interest" description="Disordered" evidence="6">
    <location>
        <begin position="749"/>
        <end position="793"/>
    </location>
</feature>
<dbReference type="CDD" id="cd12148">
    <property type="entry name" value="fungal_TF_MHR"/>
    <property type="match status" value="1"/>
</dbReference>
<dbReference type="HOGENOM" id="CLU_008471_0_0_1"/>
<feature type="compositionally biased region" description="Polar residues" evidence="6">
    <location>
        <begin position="751"/>
        <end position="786"/>
    </location>
</feature>
<gene>
    <name evidence="8" type="ORF">PMAA_027670</name>
</gene>
<accession>B6Q248</accession>
<evidence type="ECO:0000313" key="9">
    <source>
        <dbReference type="Proteomes" id="UP000001294"/>
    </source>
</evidence>
<dbReference type="GO" id="GO:0000981">
    <property type="term" value="F:DNA-binding transcription factor activity, RNA polymerase II-specific"/>
    <property type="evidence" value="ECO:0007669"/>
    <property type="project" value="InterPro"/>
</dbReference>
<evidence type="ECO:0000256" key="4">
    <source>
        <dbReference type="ARBA" id="ARBA00023163"/>
    </source>
</evidence>
<feature type="region of interest" description="Disordered" evidence="6">
    <location>
        <begin position="640"/>
        <end position="673"/>
    </location>
</feature>
<keyword evidence="5" id="KW-0539">Nucleus</keyword>
<feature type="region of interest" description="Disordered" evidence="6">
    <location>
        <begin position="688"/>
        <end position="714"/>
    </location>
</feature>
<evidence type="ECO:0000313" key="8">
    <source>
        <dbReference type="EMBL" id="EEA27930.1"/>
    </source>
</evidence>
<dbReference type="InterPro" id="IPR050815">
    <property type="entry name" value="TF_fung"/>
</dbReference>
<dbReference type="AlphaFoldDB" id="B6Q248"/>
<evidence type="ECO:0000256" key="5">
    <source>
        <dbReference type="ARBA" id="ARBA00023242"/>
    </source>
</evidence>
<keyword evidence="2" id="KW-0479">Metal-binding</keyword>